<comment type="caution">
    <text evidence="3">The sequence shown here is derived from an EMBL/GenBank/DDBJ whole genome shotgun (WGS) entry which is preliminary data.</text>
</comment>
<reference evidence="3 4" key="1">
    <citation type="submission" date="2020-10" db="EMBL/GenBank/DDBJ databases">
        <title>The Coptis chinensis genome and diversification of protoberbering-type alkaloids.</title>
        <authorList>
            <person name="Wang B."/>
            <person name="Shu S."/>
            <person name="Song C."/>
            <person name="Liu Y."/>
        </authorList>
    </citation>
    <scope>NUCLEOTIDE SEQUENCE [LARGE SCALE GENOMIC DNA]</scope>
    <source>
        <strain evidence="3">HL-2020</strain>
        <tissue evidence="3">Leaf</tissue>
    </source>
</reference>
<dbReference type="Gene3D" id="3.30.70.80">
    <property type="entry name" value="Peptidase S8 propeptide/proteinase inhibitor I9"/>
    <property type="match status" value="1"/>
</dbReference>
<name>A0A835LWQ7_9MAGN</name>
<evidence type="ECO:0000313" key="4">
    <source>
        <dbReference type="Proteomes" id="UP000631114"/>
    </source>
</evidence>
<dbReference type="InterPro" id="IPR039206">
    <property type="entry name" value="MORF/ORRM1/DAG-like"/>
</dbReference>
<dbReference type="EMBL" id="JADFTS010000004">
    <property type="protein sequence ID" value="KAF9607792.1"/>
    <property type="molecule type" value="Genomic_DNA"/>
</dbReference>
<protein>
    <recommendedName>
        <fullName evidence="2">MORF/ORRM1/DAG-like MORF domain-containing protein</fullName>
    </recommendedName>
</protein>
<organism evidence="3 4">
    <name type="scientific">Coptis chinensis</name>
    <dbReference type="NCBI Taxonomy" id="261450"/>
    <lineage>
        <taxon>Eukaryota</taxon>
        <taxon>Viridiplantae</taxon>
        <taxon>Streptophyta</taxon>
        <taxon>Embryophyta</taxon>
        <taxon>Tracheophyta</taxon>
        <taxon>Spermatophyta</taxon>
        <taxon>Magnoliopsida</taxon>
        <taxon>Ranunculales</taxon>
        <taxon>Ranunculaceae</taxon>
        <taxon>Coptidoideae</taxon>
        <taxon>Coptis</taxon>
    </lineage>
</organism>
<dbReference type="Proteomes" id="UP000631114">
    <property type="component" value="Unassembled WGS sequence"/>
</dbReference>
<dbReference type="PANTHER" id="PTHR31346">
    <property type="entry name" value="MULTIPLE ORGANELLAR RNA EDITING FACTOR 2, CHLOROPLASTIC-RELATED-RELATED"/>
    <property type="match status" value="1"/>
</dbReference>
<evidence type="ECO:0000259" key="2">
    <source>
        <dbReference type="Pfam" id="PF21864"/>
    </source>
</evidence>
<dbReference type="InterPro" id="IPR054059">
    <property type="entry name" value="MORF/ORRM1/DAG-like_MORF"/>
</dbReference>
<accession>A0A835LWQ7</accession>
<dbReference type="OrthoDB" id="1913091at2759"/>
<keyword evidence="1" id="KW-0809">Transit peptide</keyword>
<feature type="domain" description="MORF/ORRM1/DAG-like MORF" evidence="2">
    <location>
        <begin position="69"/>
        <end position="154"/>
    </location>
</feature>
<dbReference type="InterPro" id="IPR037045">
    <property type="entry name" value="S8pro/Inhibitor_I9_sf"/>
</dbReference>
<evidence type="ECO:0000313" key="3">
    <source>
        <dbReference type="EMBL" id="KAF9607792.1"/>
    </source>
</evidence>
<dbReference type="AlphaFoldDB" id="A0A835LWQ7"/>
<keyword evidence="4" id="KW-1185">Reference proteome</keyword>
<dbReference type="GO" id="GO:0005739">
    <property type="term" value="C:mitochondrion"/>
    <property type="evidence" value="ECO:0007669"/>
    <property type="project" value="TreeGrafter"/>
</dbReference>
<dbReference type="GO" id="GO:0016554">
    <property type="term" value="P:cytidine to uridine editing"/>
    <property type="evidence" value="ECO:0007669"/>
    <property type="project" value="InterPro"/>
</dbReference>
<proteinExistence type="predicted"/>
<dbReference type="GO" id="GO:0080156">
    <property type="term" value="P:mitochondrial mRNA modification"/>
    <property type="evidence" value="ECO:0007669"/>
    <property type="project" value="TreeGrafter"/>
</dbReference>
<gene>
    <name evidence="3" type="ORF">IFM89_001513</name>
</gene>
<sequence>MTVDEITASKVVHFPEVEDCDEDNFYEARNKESNVPLNARFVPKNKNCRLENIFSYHYLSERNLEWDSDHWFINVTWVPNDKQGTFEFYVKLLSKVVKSENEAKQKIYMAWLRPPWGFAAEIDEDTLNKLKALPDVLQVLPDYSFNLKDELYGNYIYWKSRILCGKSYLLPVLK</sequence>
<dbReference type="Pfam" id="PF21864">
    <property type="entry name" value="MORF_dom"/>
    <property type="match status" value="1"/>
</dbReference>
<evidence type="ECO:0000256" key="1">
    <source>
        <dbReference type="ARBA" id="ARBA00022946"/>
    </source>
</evidence>